<evidence type="ECO:0000313" key="2">
    <source>
        <dbReference type="EMBL" id="JAH82315.1"/>
    </source>
</evidence>
<reference evidence="2" key="2">
    <citation type="journal article" date="2015" name="Fish Shellfish Immunol.">
        <title>Early steps in the European eel (Anguilla anguilla)-Vibrio vulnificus interaction in the gills: Role of the RtxA13 toxin.</title>
        <authorList>
            <person name="Callol A."/>
            <person name="Pajuelo D."/>
            <person name="Ebbesson L."/>
            <person name="Teles M."/>
            <person name="MacKenzie S."/>
            <person name="Amaro C."/>
        </authorList>
    </citation>
    <scope>NUCLEOTIDE SEQUENCE</scope>
</reference>
<sequence>MERKKTTTTMESMKRSKGKKVACVII</sequence>
<proteinExistence type="predicted"/>
<reference evidence="2" key="1">
    <citation type="submission" date="2014-11" db="EMBL/GenBank/DDBJ databases">
        <authorList>
            <person name="Amaro Gonzalez C."/>
        </authorList>
    </citation>
    <scope>NUCLEOTIDE SEQUENCE</scope>
</reference>
<organism evidence="2">
    <name type="scientific">Anguilla anguilla</name>
    <name type="common">European freshwater eel</name>
    <name type="synonym">Muraena anguilla</name>
    <dbReference type="NCBI Taxonomy" id="7936"/>
    <lineage>
        <taxon>Eukaryota</taxon>
        <taxon>Metazoa</taxon>
        <taxon>Chordata</taxon>
        <taxon>Craniata</taxon>
        <taxon>Vertebrata</taxon>
        <taxon>Euteleostomi</taxon>
        <taxon>Actinopterygii</taxon>
        <taxon>Neopterygii</taxon>
        <taxon>Teleostei</taxon>
        <taxon>Anguilliformes</taxon>
        <taxon>Anguillidae</taxon>
        <taxon>Anguilla</taxon>
    </lineage>
</organism>
<dbReference type="AlphaFoldDB" id="A0A0E9VYE3"/>
<name>A0A0E9VYE3_ANGAN</name>
<evidence type="ECO:0000256" key="1">
    <source>
        <dbReference type="SAM" id="MobiDB-lite"/>
    </source>
</evidence>
<accession>A0A0E9VYE3</accession>
<feature type="region of interest" description="Disordered" evidence="1">
    <location>
        <begin position="1"/>
        <end position="26"/>
    </location>
</feature>
<protein>
    <submittedName>
        <fullName evidence="2">Uncharacterized protein</fullName>
    </submittedName>
</protein>
<dbReference type="EMBL" id="GBXM01026262">
    <property type="protein sequence ID" value="JAH82315.1"/>
    <property type="molecule type" value="Transcribed_RNA"/>
</dbReference>